<dbReference type="AlphaFoldDB" id="A0A0A8YCX6"/>
<sequence length="25" mass="3110">MQSRWILHDSNNLMYQRDISIIYVL</sequence>
<organism evidence="1">
    <name type="scientific">Arundo donax</name>
    <name type="common">Giant reed</name>
    <name type="synonym">Donax arundinaceus</name>
    <dbReference type="NCBI Taxonomy" id="35708"/>
    <lineage>
        <taxon>Eukaryota</taxon>
        <taxon>Viridiplantae</taxon>
        <taxon>Streptophyta</taxon>
        <taxon>Embryophyta</taxon>
        <taxon>Tracheophyta</taxon>
        <taxon>Spermatophyta</taxon>
        <taxon>Magnoliopsida</taxon>
        <taxon>Liliopsida</taxon>
        <taxon>Poales</taxon>
        <taxon>Poaceae</taxon>
        <taxon>PACMAD clade</taxon>
        <taxon>Arundinoideae</taxon>
        <taxon>Arundineae</taxon>
        <taxon>Arundo</taxon>
    </lineage>
</organism>
<evidence type="ECO:0000313" key="1">
    <source>
        <dbReference type="EMBL" id="JAD23430.1"/>
    </source>
</evidence>
<proteinExistence type="predicted"/>
<name>A0A0A8YCX6_ARUDO</name>
<reference evidence="1" key="2">
    <citation type="journal article" date="2015" name="Data Brief">
        <title>Shoot transcriptome of the giant reed, Arundo donax.</title>
        <authorList>
            <person name="Barrero R.A."/>
            <person name="Guerrero F.D."/>
            <person name="Moolhuijzen P."/>
            <person name="Goolsby J.A."/>
            <person name="Tidwell J."/>
            <person name="Bellgard S.E."/>
            <person name="Bellgard M.I."/>
        </authorList>
    </citation>
    <scope>NUCLEOTIDE SEQUENCE</scope>
    <source>
        <tissue evidence="1">Shoot tissue taken approximately 20 cm above the soil surface</tissue>
    </source>
</reference>
<accession>A0A0A8YCX6</accession>
<reference evidence="1" key="1">
    <citation type="submission" date="2014-09" db="EMBL/GenBank/DDBJ databases">
        <authorList>
            <person name="Magalhaes I.L.F."/>
            <person name="Oliveira U."/>
            <person name="Santos F.R."/>
            <person name="Vidigal T.H.D.A."/>
            <person name="Brescovit A.D."/>
            <person name="Santos A.J."/>
        </authorList>
    </citation>
    <scope>NUCLEOTIDE SEQUENCE</scope>
    <source>
        <tissue evidence="1">Shoot tissue taken approximately 20 cm above the soil surface</tissue>
    </source>
</reference>
<protein>
    <submittedName>
        <fullName evidence="1">Uncharacterized protein</fullName>
    </submittedName>
</protein>
<dbReference type="EMBL" id="GBRH01274465">
    <property type="protein sequence ID" value="JAD23430.1"/>
    <property type="molecule type" value="Transcribed_RNA"/>
</dbReference>